<sequence length="532" mass="59011">MGLSRKLLQFTWVGVLLSVMAAVRAAANLALPNCQDQCGDVKVPYPFGIGEGCDTQGFLQGYQNGLPSAWAACLYVKIQSMCSMDLALGLDVASANPVTMETHTSMMVAKVHIDEFSAPSLNNCTYPTRCVNTEGNYTCSCPKWHRGDERKDGKGCSSSLSLIGIINGKDKVTKPRRLGVTISLQPSQKLLKKPIQKGSNRRGSVEIVKIFSTGELENVTNNFDERRILGEGGYGIVYRGVLSDNKVVAIKKSKICDQSQMEQFINEVIVLAQVNHRNVVKLLGCCLETEVLLLVYEFITNGTLFDHIHNRSLSSSLLWKDRLKIAAKTAGALAYLHVEISIPIIHRDVKSTNILLDDHRNAKVADFGASRLVPLDQTQLTTLVQGTLGYLDPEYFQTSQLTEKSDVYSFGVLWQSYSQDCLLQILDDQIVKEDNIEELKDVANLAKRCLTARGEDRPTMKEVAMELEGLRSMEKHPWGKVDLATEETEYFLNKPAQSFNIDIRNRTGSSTGTTAGYENIRNQFLNPLADGR</sequence>
<keyword evidence="3" id="KW-0808">Transferase</keyword>
<dbReference type="FunFam" id="3.30.200.20:FF:000043">
    <property type="entry name" value="Wall-associated receptor kinase 2"/>
    <property type="match status" value="1"/>
</dbReference>
<evidence type="ECO:0000256" key="5">
    <source>
        <dbReference type="ARBA" id="ARBA00022729"/>
    </source>
</evidence>
<keyword evidence="9" id="KW-1133">Transmembrane helix</keyword>
<evidence type="ECO:0000313" key="16">
    <source>
        <dbReference type="EMBL" id="KAB1200060.1"/>
    </source>
</evidence>
<dbReference type="GO" id="GO:0007166">
    <property type="term" value="P:cell surface receptor signaling pathway"/>
    <property type="evidence" value="ECO:0007669"/>
    <property type="project" value="InterPro"/>
</dbReference>
<dbReference type="Pfam" id="PF07714">
    <property type="entry name" value="PK_Tyr_Ser-Thr"/>
    <property type="match status" value="1"/>
</dbReference>
<dbReference type="GO" id="GO:0005886">
    <property type="term" value="C:plasma membrane"/>
    <property type="evidence" value="ECO:0007669"/>
    <property type="project" value="TreeGrafter"/>
</dbReference>
<keyword evidence="10" id="KW-0472">Membrane</keyword>
<dbReference type="InterPro" id="IPR000719">
    <property type="entry name" value="Prot_kinase_dom"/>
</dbReference>
<dbReference type="Gene3D" id="2.10.25.10">
    <property type="entry name" value="Laminin"/>
    <property type="match status" value="1"/>
</dbReference>
<comment type="subcellular location">
    <subcellularLocation>
        <location evidence="1">Membrane</location>
        <topology evidence="1">Single-pass type I membrane protein</topology>
    </subcellularLocation>
</comment>
<feature type="signal peptide" evidence="14">
    <location>
        <begin position="1"/>
        <end position="25"/>
    </location>
</feature>
<evidence type="ECO:0000256" key="10">
    <source>
        <dbReference type="ARBA" id="ARBA00023136"/>
    </source>
</evidence>
<dbReference type="PANTHER" id="PTHR27005">
    <property type="entry name" value="WALL-ASSOCIATED RECEPTOR KINASE-LIKE 21"/>
    <property type="match status" value="1"/>
</dbReference>
<dbReference type="GO" id="GO:0004674">
    <property type="term" value="F:protein serine/threonine kinase activity"/>
    <property type="evidence" value="ECO:0007669"/>
    <property type="project" value="UniProtKB-KW"/>
</dbReference>
<evidence type="ECO:0000259" key="15">
    <source>
        <dbReference type="PROSITE" id="PS50011"/>
    </source>
</evidence>
<dbReference type="InterPro" id="IPR011009">
    <property type="entry name" value="Kinase-like_dom_sf"/>
</dbReference>
<evidence type="ECO:0000256" key="1">
    <source>
        <dbReference type="ARBA" id="ARBA00004479"/>
    </source>
</evidence>
<comment type="caution">
    <text evidence="16">The sequence shown here is derived from an EMBL/GenBank/DDBJ whole genome shotgun (WGS) entry which is preliminary data.</text>
</comment>
<evidence type="ECO:0000256" key="7">
    <source>
        <dbReference type="ARBA" id="ARBA00022777"/>
    </source>
</evidence>
<dbReference type="InterPro" id="IPR045274">
    <property type="entry name" value="WAK-like"/>
</dbReference>
<comment type="catalytic activity">
    <reaction evidence="12">
        <text>L-threonyl-[protein] + ATP = O-phospho-L-threonyl-[protein] + ADP + H(+)</text>
        <dbReference type="Rhea" id="RHEA:46608"/>
        <dbReference type="Rhea" id="RHEA-COMP:11060"/>
        <dbReference type="Rhea" id="RHEA-COMP:11605"/>
        <dbReference type="ChEBI" id="CHEBI:15378"/>
        <dbReference type="ChEBI" id="CHEBI:30013"/>
        <dbReference type="ChEBI" id="CHEBI:30616"/>
        <dbReference type="ChEBI" id="CHEBI:61977"/>
        <dbReference type="ChEBI" id="CHEBI:456216"/>
    </reaction>
</comment>
<proteinExistence type="predicted"/>
<evidence type="ECO:0000256" key="3">
    <source>
        <dbReference type="ARBA" id="ARBA00022679"/>
    </source>
</evidence>
<protein>
    <submittedName>
        <fullName evidence="16">Wall-associated receptor kinase 2</fullName>
    </submittedName>
</protein>
<comment type="catalytic activity">
    <reaction evidence="11">
        <text>L-seryl-[protein] + ATP = O-phospho-L-seryl-[protein] + ADP + H(+)</text>
        <dbReference type="Rhea" id="RHEA:17989"/>
        <dbReference type="Rhea" id="RHEA-COMP:9863"/>
        <dbReference type="Rhea" id="RHEA-COMP:11604"/>
        <dbReference type="ChEBI" id="CHEBI:15378"/>
        <dbReference type="ChEBI" id="CHEBI:29999"/>
        <dbReference type="ChEBI" id="CHEBI:30616"/>
        <dbReference type="ChEBI" id="CHEBI:83421"/>
        <dbReference type="ChEBI" id="CHEBI:456216"/>
    </reaction>
</comment>
<dbReference type="PANTHER" id="PTHR27005:SF283">
    <property type="entry name" value="OS02G0633066 PROTEIN"/>
    <property type="match status" value="1"/>
</dbReference>
<evidence type="ECO:0000256" key="9">
    <source>
        <dbReference type="ARBA" id="ARBA00022989"/>
    </source>
</evidence>
<evidence type="ECO:0000256" key="13">
    <source>
        <dbReference type="PROSITE-ProRule" id="PRU10141"/>
    </source>
</evidence>
<reference evidence="16 17" key="1">
    <citation type="journal article" date="2019" name="Plant Biotechnol. J.">
        <title>The red bayberry genome and genetic basis of sex determination.</title>
        <authorList>
            <person name="Jia H.M."/>
            <person name="Jia H.J."/>
            <person name="Cai Q.L."/>
            <person name="Wang Y."/>
            <person name="Zhao H.B."/>
            <person name="Yang W.F."/>
            <person name="Wang G.Y."/>
            <person name="Li Y.H."/>
            <person name="Zhan D.L."/>
            <person name="Shen Y.T."/>
            <person name="Niu Q.F."/>
            <person name="Chang L."/>
            <person name="Qiu J."/>
            <person name="Zhao L."/>
            <person name="Xie H.B."/>
            <person name="Fu W.Y."/>
            <person name="Jin J."/>
            <person name="Li X.W."/>
            <person name="Jiao Y."/>
            <person name="Zhou C.C."/>
            <person name="Tu T."/>
            <person name="Chai C.Y."/>
            <person name="Gao J.L."/>
            <person name="Fan L.J."/>
            <person name="van de Weg E."/>
            <person name="Wang J.Y."/>
            <person name="Gao Z.S."/>
        </authorList>
    </citation>
    <scope>NUCLEOTIDE SEQUENCE [LARGE SCALE GENOMIC DNA]</scope>
    <source>
        <tissue evidence="16">Leaves</tissue>
    </source>
</reference>
<gene>
    <name evidence="16" type="ORF">CJ030_MR0G008562</name>
</gene>
<dbReference type="Gene3D" id="3.30.200.20">
    <property type="entry name" value="Phosphorylase Kinase, domain 1"/>
    <property type="match status" value="1"/>
</dbReference>
<dbReference type="Proteomes" id="UP000516437">
    <property type="component" value="Unassembled WGS sequence"/>
</dbReference>
<dbReference type="PROSITE" id="PS00107">
    <property type="entry name" value="PROTEIN_KINASE_ATP"/>
    <property type="match status" value="1"/>
</dbReference>
<keyword evidence="17" id="KW-1185">Reference proteome</keyword>
<keyword evidence="8 13" id="KW-0067">ATP-binding</keyword>
<evidence type="ECO:0000256" key="8">
    <source>
        <dbReference type="ARBA" id="ARBA00022840"/>
    </source>
</evidence>
<dbReference type="InterPro" id="IPR008271">
    <property type="entry name" value="Ser/Thr_kinase_AS"/>
</dbReference>
<organism evidence="16 17">
    <name type="scientific">Morella rubra</name>
    <name type="common">Chinese bayberry</name>
    <dbReference type="NCBI Taxonomy" id="262757"/>
    <lineage>
        <taxon>Eukaryota</taxon>
        <taxon>Viridiplantae</taxon>
        <taxon>Streptophyta</taxon>
        <taxon>Embryophyta</taxon>
        <taxon>Tracheophyta</taxon>
        <taxon>Spermatophyta</taxon>
        <taxon>Magnoliopsida</taxon>
        <taxon>eudicotyledons</taxon>
        <taxon>Gunneridae</taxon>
        <taxon>Pentapetalae</taxon>
        <taxon>rosids</taxon>
        <taxon>fabids</taxon>
        <taxon>Fagales</taxon>
        <taxon>Myricaceae</taxon>
        <taxon>Morella</taxon>
    </lineage>
</organism>
<dbReference type="PROSITE" id="PS00108">
    <property type="entry name" value="PROTEIN_KINASE_ST"/>
    <property type="match status" value="1"/>
</dbReference>
<evidence type="ECO:0000256" key="2">
    <source>
        <dbReference type="ARBA" id="ARBA00022527"/>
    </source>
</evidence>
<keyword evidence="16" id="KW-0675">Receptor</keyword>
<evidence type="ECO:0000256" key="14">
    <source>
        <dbReference type="SAM" id="SignalP"/>
    </source>
</evidence>
<feature type="binding site" evidence="13">
    <location>
        <position position="252"/>
    </location>
    <ligand>
        <name>ATP</name>
        <dbReference type="ChEBI" id="CHEBI:30616"/>
    </ligand>
</feature>
<evidence type="ECO:0000256" key="11">
    <source>
        <dbReference type="ARBA" id="ARBA00047558"/>
    </source>
</evidence>
<dbReference type="PROSITE" id="PS50011">
    <property type="entry name" value="PROTEIN_KINASE_DOM"/>
    <property type="match status" value="1"/>
</dbReference>
<dbReference type="SUPFAM" id="SSF56112">
    <property type="entry name" value="Protein kinase-like (PK-like)"/>
    <property type="match status" value="1"/>
</dbReference>
<dbReference type="OrthoDB" id="4062651at2759"/>
<evidence type="ECO:0000313" key="17">
    <source>
        <dbReference type="Proteomes" id="UP000516437"/>
    </source>
</evidence>
<feature type="domain" description="Protein kinase" evidence="15">
    <location>
        <begin position="223"/>
        <end position="479"/>
    </location>
</feature>
<dbReference type="SMART" id="SM00220">
    <property type="entry name" value="S_TKc"/>
    <property type="match status" value="1"/>
</dbReference>
<keyword evidence="5 14" id="KW-0732">Signal</keyword>
<dbReference type="InterPro" id="IPR017441">
    <property type="entry name" value="Protein_kinase_ATP_BS"/>
</dbReference>
<dbReference type="InterPro" id="IPR001245">
    <property type="entry name" value="Ser-Thr/Tyr_kinase_cat_dom"/>
</dbReference>
<name>A0A6A1ULP0_9ROSI</name>
<evidence type="ECO:0000256" key="6">
    <source>
        <dbReference type="ARBA" id="ARBA00022741"/>
    </source>
</evidence>
<dbReference type="AlphaFoldDB" id="A0A6A1ULP0"/>
<evidence type="ECO:0000256" key="4">
    <source>
        <dbReference type="ARBA" id="ARBA00022692"/>
    </source>
</evidence>
<keyword evidence="4" id="KW-0812">Transmembrane</keyword>
<keyword evidence="2" id="KW-0723">Serine/threonine-protein kinase</keyword>
<feature type="chain" id="PRO_5025397774" evidence="14">
    <location>
        <begin position="26"/>
        <end position="532"/>
    </location>
</feature>
<dbReference type="CDD" id="cd00054">
    <property type="entry name" value="EGF_CA"/>
    <property type="match status" value="1"/>
</dbReference>
<dbReference type="GO" id="GO:0005524">
    <property type="term" value="F:ATP binding"/>
    <property type="evidence" value="ECO:0007669"/>
    <property type="project" value="UniProtKB-UniRule"/>
</dbReference>
<accession>A0A6A1ULP0</accession>
<dbReference type="Gene3D" id="1.10.510.10">
    <property type="entry name" value="Transferase(Phosphotransferase) domain 1"/>
    <property type="match status" value="1"/>
</dbReference>
<keyword evidence="6 13" id="KW-0547">Nucleotide-binding</keyword>
<keyword evidence="7 16" id="KW-0418">Kinase</keyword>
<dbReference type="EMBL" id="RXIC02000236">
    <property type="protein sequence ID" value="KAB1200060.1"/>
    <property type="molecule type" value="Genomic_DNA"/>
</dbReference>
<evidence type="ECO:0000256" key="12">
    <source>
        <dbReference type="ARBA" id="ARBA00047951"/>
    </source>
</evidence>